<reference evidence="2 3" key="1">
    <citation type="submission" date="2021-05" db="EMBL/GenBank/DDBJ databases">
        <title>Genome Assembly of Synthetic Allotetraploid Brassica napus Reveals Homoeologous Exchanges between Subgenomes.</title>
        <authorList>
            <person name="Davis J.T."/>
        </authorList>
    </citation>
    <scope>NUCLEOTIDE SEQUENCE [LARGE SCALE GENOMIC DNA]</scope>
    <source>
        <strain evidence="3">cv. Da-Ae</strain>
        <tissue evidence="2">Seedling</tissue>
    </source>
</reference>
<dbReference type="Proteomes" id="UP000824890">
    <property type="component" value="Unassembled WGS sequence"/>
</dbReference>
<accession>A0ABQ7Y0X1</accession>
<keyword evidence="3" id="KW-1185">Reference proteome</keyword>
<name>A0ABQ7Y0X1_BRANA</name>
<evidence type="ECO:0000313" key="3">
    <source>
        <dbReference type="Proteomes" id="UP000824890"/>
    </source>
</evidence>
<comment type="caution">
    <text evidence="2">The sequence shown here is derived from an EMBL/GenBank/DDBJ whole genome shotgun (WGS) entry which is preliminary data.</text>
</comment>
<evidence type="ECO:0000313" key="2">
    <source>
        <dbReference type="EMBL" id="KAH0861222.1"/>
    </source>
</evidence>
<dbReference type="EMBL" id="JAGKQM010000019">
    <property type="protein sequence ID" value="KAH0861222.1"/>
    <property type="molecule type" value="Genomic_DNA"/>
</dbReference>
<sequence length="107" mass="12537">MAPREGTTRPEKLFPDRVRLRSEVRPEIPDQFSGQVEGSVRLLVADHEMRWLEASSRMPLRNSSRDRSSGSVTALAPRRRRREMKQRARVVWRGGLILARRECERRT</sequence>
<organism evidence="2 3">
    <name type="scientific">Brassica napus</name>
    <name type="common">Rape</name>
    <dbReference type="NCBI Taxonomy" id="3708"/>
    <lineage>
        <taxon>Eukaryota</taxon>
        <taxon>Viridiplantae</taxon>
        <taxon>Streptophyta</taxon>
        <taxon>Embryophyta</taxon>
        <taxon>Tracheophyta</taxon>
        <taxon>Spermatophyta</taxon>
        <taxon>Magnoliopsida</taxon>
        <taxon>eudicotyledons</taxon>
        <taxon>Gunneridae</taxon>
        <taxon>Pentapetalae</taxon>
        <taxon>rosids</taxon>
        <taxon>malvids</taxon>
        <taxon>Brassicales</taxon>
        <taxon>Brassicaceae</taxon>
        <taxon>Brassiceae</taxon>
        <taxon>Brassica</taxon>
    </lineage>
</organism>
<protein>
    <submittedName>
        <fullName evidence="2">Uncharacterized protein</fullName>
    </submittedName>
</protein>
<evidence type="ECO:0000256" key="1">
    <source>
        <dbReference type="SAM" id="MobiDB-lite"/>
    </source>
</evidence>
<proteinExistence type="predicted"/>
<feature type="region of interest" description="Disordered" evidence="1">
    <location>
        <begin position="57"/>
        <end position="81"/>
    </location>
</feature>
<gene>
    <name evidence="2" type="ORF">HID58_089483</name>
</gene>